<evidence type="ECO:0000313" key="5">
    <source>
        <dbReference type="Proteomes" id="UP001501391"/>
    </source>
</evidence>
<gene>
    <name evidence="4" type="primary">actVA_1</name>
    <name evidence="4" type="ORF">GCM10009787_45790</name>
</gene>
<dbReference type="InterPro" id="IPR013107">
    <property type="entry name" value="Acyl-CoA_DH_C"/>
</dbReference>
<sequence>MPGNEDGLVAAGRRLAETAAPHALKSETARRLTPEVADAIVEAGFPRHFVPARWGGTEGTFVDCVRAAAHTAEGDPSAAWVASVVASLGRMATYLPEAGQRALWQRTPDTFIACGLVASGTATEEGDGWRVRGVWQYVSGIHFSDWALVACPVPAGDDGHEVRFLLLPRSAYTVEDSWFTVGMRATGSDSLRIDDAFVPKEYSFPRGALLAGTPPEGAPRTSAVPLRAVSGLTFAGPVLGAARGALRAFGADLTRRRASGPGHRVLAGNDAAAQTALARGLARTEAAGLLLEEAATAADRGVAPGPGTARLALHHAVVADLLADTVQDVLRLSGTSSHDQQAPLQRFWRDATTAASHAVLRLEPAGREYVDALVAQDAFGGGTIEEGEAGR</sequence>
<dbReference type="Gene3D" id="2.40.110.10">
    <property type="entry name" value="Butyryl-CoA Dehydrogenase, subunit A, domain 2"/>
    <property type="match status" value="1"/>
</dbReference>
<dbReference type="PANTHER" id="PTHR43884">
    <property type="entry name" value="ACYL-COA DEHYDROGENASE"/>
    <property type="match status" value="1"/>
</dbReference>
<dbReference type="Gene3D" id="1.20.140.10">
    <property type="entry name" value="Butyryl-CoA Dehydrogenase, subunit A, domain 3"/>
    <property type="match status" value="1"/>
</dbReference>
<dbReference type="InterPro" id="IPR046373">
    <property type="entry name" value="Acyl-CoA_Oxase/DH_mid-dom_sf"/>
</dbReference>
<dbReference type="PIRSF" id="PIRSF016578">
    <property type="entry name" value="HsaA"/>
    <property type="match status" value="1"/>
</dbReference>
<dbReference type="InterPro" id="IPR013786">
    <property type="entry name" value="AcylCoA_DH/ox_N"/>
</dbReference>
<name>A0ABN3BQV3_9ACTN</name>
<dbReference type="EMBL" id="BAAAOQ010000015">
    <property type="protein sequence ID" value="GAA2199324.1"/>
    <property type="molecule type" value="Genomic_DNA"/>
</dbReference>
<evidence type="ECO:0000313" key="4">
    <source>
        <dbReference type="EMBL" id="GAA2199324.1"/>
    </source>
</evidence>
<dbReference type="Proteomes" id="UP001501391">
    <property type="component" value="Unassembled WGS sequence"/>
</dbReference>
<feature type="domain" description="Acyl-CoA dehydrogenase/oxidase N-terminal" evidence="2">
    <location>
        <begin position="14"/>
        <end position="90"/>
    </location>
</feature>
<evidence type="ECO:0000259" key="2">
    <source>
        <dbReference type="Pfam" id="PF02771"/>
    </source>
</evidence>
<proteinExistence type="predicted"/>
<dbReference type="Pfam" id="PF08028">
    <property type="entry name" value="Acyl-CoA_dh_2"/>
    <property type="match status" value="1"/>
</dbReference>
<dbReference type="Pfam" id="PF02771">
    <property type="entry name" value="Acyl-CoA_dh_N"/>
    <property type="match status" value="1"/>
</dbReference>
<organism evidence="4 5">
    <name type="scientific">Streptomyces bangladeshensis</name>
    <dbReference type="NCBI Taxonomy" id="295352"/>
    <lineage>
        <taxon>Bacteria</taxon>
        <taxon>Bacillati</taxon>
        <taxon>Actinomycetota</taxon>
        <taxon>Actinomycetes</taxon>
        <taxon>Kitasatosporales</taxon>
        <taxon>Streptomycetaceae</taxon>
        <taxon>Streptomyces</taxon>
    </lineage>
</organism>
<keyword evidence="5" id="KW-1185">Reference proteome</keyword>
<evidence type="ECO:0000256" key="1">
    <source>
        <dbReference type="ARBA" id="ARBA00023002"/>
    </source>
</evidence>
<dbReference type="RefSeq" id="WP_059247970.1">
    <property type="nucleotide sequence ID" value="NZ_BAAAOQ010000015.1"/>
</dbReference>
<accession>A0ABN3BQV3</accession>
<dbReference type="InterPro" id="IPR009100">
    <property type="entry name" value="AcylCoA_DH/oxidase_NM_dom_sf"/>
</dbReference>
<feature type="domain" description="Acyl-CoA dehydrogenase C-terminal" evidence="3">
    <location>
        <begin position="232"/>
        <end position="360"/>
    </location>
</feature>
<dbReference type="SUPFAM" id="SSF56645">
    <property type="entry name" value="Acyl-CoA dehydrogenase NM domain-like"/>
    <property type="match status" value="1"/>
</dbReference>
<dbReference type="SUPFAM" id="SSF47203">
    <property type="entry name" value="Acyl-CoA dehydrogenase C-terminal domain-like"/>
    <property type="match status" value="1"/>
</dbReference>
<comment type="caution">
    <text evidence="4">The sequence shown here is derived from an EMBL/GenBank/DDBJ whole genome shotgun (WGS) entry which is preliminary data.</text>
</comment>
<dbReference type="InterPro" id="IPR036250">
    <property type="entry name" value="AcylCo_DH-like_C"/>
</dbReference>
<dbReference type="Gene3D" id="1.10.540.10">
    <property type="entry name" value="Acyl-CoA dehydrogenase/oxidase, N-terminal domain"/>
    <property type="match status" value="1"/>
</dbReference>
<dbReference type="PANTHER" id="PTHR43884:SF12">
    <property type="entry name" value="ISOVALERYL-COA DEHYDROGENASE, MITOCHONDRIAL-RELATED"/>
    <property type="match status" value="1"/>
</dbReference>
<evidence type="ECO:0000259" key="3">
    <source>
        <dbReference type="Pfam" id="PF08028"/>
    </source>
</evidence>
<keyword evidence="1" id="KW-0560">Oxidoreductase</keyword>
<dbReference type="InterPro" id="IPR037069">
    <property type="entry name" value="AcylCoA_DH/ox_N_sf"/>
</dbReference>
<protein>
    <submittedName>
        <fullName evidence="4">Actinorhodin polyketide dimerase ActVA</fullName>
    </submittedName>
</protein>
<reference evidence="4 5" key="1">
    <citation type="journal article" date="2019" name="Int. J. Syst. Evol. Microbiol.">
        <title>The Global Catalogue of Microorganisms (GCM) 10K type strain sequencing project: providing services to taxonomists for standard genome sequencing and annotation.</title>
        <authorList>
            <consortium name="The Broad Institute Genomics Platform"/>
            <consortium name="The Broad Institute Genome Sequencing Center for Infectious Disease"/>
            <person name="Wu L."/>
            <person name="Ma J."/>
        </authorList>
    </citation>
    <scope>NUCLEOTIDE SEQUENCE [LARGE SCALE GENOMIC DNA]</scope>
    <source>
        <strain evidence="4 5">JCM 14924</strain>
    </source>
</reference>